<dbReference type="AlphaFoldDB" id="E0XZ18"/>
<organism evidence="1">
    <name type="scientific">uncultured Alteromonadales bacterium HF4000_16C08</name>
    <dbReference type="NCBI Taxonomy" id="710734"/>
    <lineage>
        <taxon>Bacteria</taxon>
        <taxon>Pseudomonadati</taxon>
        <taxon>Pseudomonadota</taxon>
        <taxon>Gammaproteobacteria</taxon>
        <taxon>Alteromonadales</taxon>
        <taxon>environmental samples</taxon>
    </lineage>
</organism>
<reference evidence="1" key="1">
    <citation type="journal article" date="2011" name="Environ. Microbiol.">
        <title>Time-series analyses of Monterey Bay coastal microbial picoplankton using a 'genome proxy' microarray.</title>
        <authorList>
            <person name="Rich V.I."/>
            <person name="Pham V.D."/>
            <person name="Eppley J."/>
            <person name="Shi Y."/>
            <person name="DeLong E.F."/>
        </authorList>
    </citation>
    <scope>NUCLEOTIDE SEQUENCE</scope>
</reference>
<name>E0XZ18_9GAMM</name>
<accession>E0XZ18</accession>
<evidence type="ECO:0000313" key="1">
    <source>
        <dbReference type="EMBL" id="ADI19659.1"/>
    </source>
</evidence>
<proteinExistence type="predicted"/>
<sequence length="66" mass="7550">MTSLPVVLDIKLAVKESNIVVDILKHRQGWPINNLVIPFTWTPSNHAIQWAMLNNKRNPRPLHSVS</sequence>
<dbReference type="EMBL" id="GU474929">
    <property type="protein sequence ID" value="ADI19659.1"/>
    <property type="molecule type" value="Genomic_DNA"/>
</dbReference>
<protein>
    <submittedName>
        <fullName evidence="1">Uncharacterized protein</fullName>
    </submittedName>
</protein>